<evidence type="ECO:0000313" key="2">
    <source>
        <dbReference type="Proteomes" id="UP000515514"/>
    </source>
</evidence>
<dbReference type="RefSeq" id="WP_186989051.1">
    <property type="nucleotide sequence ID" value="NZ_CP052909.1"/>
</dbReference>
<reference evidence="1 2" key="1">
    <citation type="submission" date="2020-04" db="EMBL/GenBank/DDBJ databases">
        <title>Genome sequence of Altibacter aquimarinus strain ALE3EI.</title>
        <authorList>
            <person name="Oh H.-M."/>
            <person name="Jang D."/>
        </authorList>
    </citation>
    <scope>NUCLEOTIDE SEQUENCE [LARGE SCALE GENOMIC DNA]</scope>
    <source>
        <strain evidence="1 2">ALE3EI</strain>
    </source>
</reference>
<protein>
    <submittedName>
        <fullName evidence="1">Uncharacterized protein</fullName>
    </submittedName>
</protein>
<gene>
    <name evidence="1" type="ORF">ALE3EI_2426</name>
</gene>
<proteinExistence type="predicted"/>
<evidence type="ECO:0000313" key="1">
    <source>
        <dbReference type="EMBL" id="QNJ98963.1"/>
    </source>
</evidence>
<sequence>MKQLVGVFILAILNLGCQDLGKLQILASLPGELKEISGIEKIKGSELLWAITDSKNAADIFGYNTKTNSIDRVISLENGTNVDWEDIAGDGNGNLYVGDFGNNRNKRKDLTIYGIENVSNFTAARSSTIATVTTFNFEDQKEFPPKKKDRNFDVEAFIVKDGFFYLFTRNRSSHFDGTTKLYRVPTKQGSFEAELIGSYKTCEDDDDCQITAASIDRDAGKIALLSYNKVWIISEYKGDQFFKGKIEKINLDHRSQKESVTFKNSETLYIADELTGIEGGNLYELPI</sequence>
<organism evidence="1 2">
    <name type="scientific">Constantimarinum furrinae</name>
    <dbReference type="NCBI Taxonomy" id="2562285"/>
    <lineage>
        <taxon>Bacteria</taxon>
        <taxon>Pseudomonadati</taxon>
        <taxon>Bacteroidota</taxon>
        <taxon>Flavobacteriia</taxon>
        <taxon>Flavobacteriales</taxon>
        <taxon>Flavobacteriaceae</taxon>
        <taxon>Altibacter/Constantimarinum group</taxon>
        <taxon>Constantimarinum</taxon>
    </lineage>
</organism>
<dbReference type="Proteomes" id="UP000515514">
    <property type="component" value="Chromosome"/>
</dbReference>
<dbReference type="KEGG" id="alti:ALE3EI_2426"/>
<dbReference type="EMBL" id="CP052909">
    <property type="protein sequence ID" value="QNJ98963.1"/>
    <property type="molecule type" value="Genomic_DNA"/>
</dbReference>
<dbReference type="AlphaFoldDB" id="A0A7G8PX97"/>
<name>A0A7G8PX97_9FLAO</name>
<dbReference type="SUPFAM" id="SSF101898">
    <property type="entry name" value="NHL repeat"/>
    <property type="match status" value="1"/>
</dbReference>
<accession>A0A7G8PX97</accession>
<keyword evidence="2" id="KW-1185">Reference proteome</keyword>